<dbReference type="CDD" id="cd00093">
    <property type="entry name" value="HTH_XRE"/>
    <property type="match status" value="1"/>
</dbReference>
<dbReference type="RefSeq" id="WP_271180522.1">
    <property type="nucleotide sequence ID" value="NZ_BSFM01000004.1"/>
</dbReference>
<dbReference type="GO" id="GO:0003677">
    <property type="term" value="F:DNA binding"/>
    <property type="evidence" value="ECO:0007669"/>
    <property type="project" value="InterPro"/>
</dbReference>
<proteinExistence type="predicted"/>
<name>A0A9W6JT70_9HYPH</name>
<accession>A0A9W6JT70</accession>
<evidence type="ECO:0000259" key="1">
    <source>
        <dbReference type="PROSITE" id="PS50943"/>
    </source>
</evidence>
<dbReference type="SUPFAM" id="SSF47413">
    <property type="entry name" value="lambda repressor-like DNA-binding domains"/>
    <property type="match status" value="1"/>
</dbReference>
<dbReference type="InterPro" id="IPR001387">
    <property type="entry name" value="Cro/C1-type_HTH"/>
</dbReference>
<dbReference type="Gene3D" id="1.10.260.40">
    <property type="entry name" value="lambda repressor-like DNA-binding domains"/>
    <property type="match status" value="1"/>
</dbReference>
<dbReference type="InterPro" id="IPR010982">
    <property type="entry name" value="Lambda_DNA-bd_dom_sf"/>
</dbReference>
<evidence type="ECO:0000313" key="3">
    <source>
        <dbReference type="Proteomes" id="UP001143330"/>
    </source>
</evidence>
<gene>
    <name evidence="2" type="ORF">GCM10017653_08910</name>
</gene>
<comment type="caution">
    <text evidence="2">The sequence shown here is derived from an EMBL/GenBank/DDBJ whole genome shotgun (WGS) entry which is preliminary data.</text>
</comment>
<feature type="domain" description="HTH cro/C1-type" evidence="1">
    <location>
        <begin position="1"/>
        <end position="30"/>
    </location>
</feature>
<dbReference type="AlphaFoldDB" id="A0A9W6JT70"/>
<protein>
    <submittedName>
        <fullName evidence="2">Transcriptional regulator</fullName>
    </submittedName>
</protein>
<reference evidence="2" key="1">
    <citation type="journal article" date="2014" name="Int. J. Syst. Evol. Microbiol.">
        <title>Complete genome sequence of Corynebacterium casei LMG S-19264T (=DSM 44701T), isolated from a smear-ripened cheese.</title>
        <authorList>
            <consortium name="US DOE Joint Genome Institute (JGI-PGF)"/>
            <person name="Walter F."/>
            <person name="Albersmeier A."/>
            <person name="Kalinowski J."/>
            <person name="Ruckert C."/>
        </authorList>
    </citation>
    <scope>NUCLEOTIDE SEQUENCE</scope>
    <source>
        <strain evidence="2">VKM B-2789</strain>
    </source>
</reference>
<evidence type="ECO:0000313" key="2">
    <source>
        <dbReference type="EMBL" id="GLK82822.1"/>
    </source>
</evidence>
<dbReference type="EMBL" id="BSFM01000004">
    <property type="protein sequence ID" value="GLK82822.1"/>
    <property type="molecule type" value="Genomic_DNA"/>
</dbReference>
<sequence length="76" mass="8113">MKAARALLDWSQADLARAADVSEPTLARLEAEDGALGGRRRTNEKLRSALERAGIEFISASDGGIGVRFRKPSGSD</sequence>
<organism evidence="2 3">
    <name type="scientific">Ancylobacter defluvii</name>
    <dbReference type="NCBI Taxonomy" id="1282440"/>
    <lineage>
        <taxon>Bacteria</taxon>
        <taxon>Pseudomonadati</taxon>
        <taxon>Pseudomonadota</taxon>
        <taxon>Alphaproteobacteria</taxon>
        <taxon>Hyphomicrobiales</taxon>
        <taxon>Xanthobacteraceae</taxon>
        <taxon>Ancylobacter</taxon>
    </lineage>
</organism>
<keyword evidence="3" id="KW-1185">Reference proteome</keyword>
<dbReference type="Proteomes" id="UP001143330">
    <property type="component" value="Unassembled WGS sequence"/>
</dbReference>
<dbReference type="Pfam" id="PF01381">
    <property type="entry name" value="HTH_3"/>
    <property type="match status" value="1"/>
</dbReference>
<dbReference type="PROSITE" id="PS50943">
    <property type="entry name" value="HTH_CROC1"/>
    <property type="match status" value="1"/>
</dbReference>
<reference evidence="2" key="2">
    <citation type="submission" date="2023-01" db="EMBL/GenBank/DDBJ databases">
        <authorList>
            <person name="Sun Q."/>
            <person name="Evtushenko L."/>
        </authorList>
    </citation>
    <scope>NUCLEOTIDE SEQUENCE</scope>
    <source>
        <strain evidence="2">VKM B-2789</strain>
    </source>
</reference>